<dbReference type="EMBL" id="PZQS01000008">
    <property type="protein sequence ID" value="PVD25427.1"/>
    <property type="molecule type" value="Genomic_DNA"/>
</dbReference>
<sequence>MKADALPDCCQRNNVHMKERRMEEGEENPGRIWREGVDDVGGGVISSGGSVRHYSACKVWSIHRPSTDYLQTIHRPSTDPLQAILRPSTDHLQTLYRPSTDHPQTIYRSSTDHLQTLYRPSSDPLQTIYRPCTDPLQTIHRPSTVAGGGSPGVGPTWTDFI</sequence>
<evidence type="ECO:0000313" key="2">
    <source>
        <dbReference type="Proteomes" id="UP000245119"/>
    </source>
</evidence>
<dbReference type="Proteomes" id="UP000245119">
    <property type="component" value="Linkage Group LG8"/>
</dbReference>
<organism evidence="1 2">
    <name type="scientific">Pomacea canaliculata</name>
    <name type="common">Golden apple snail</name>
    <dbReference type="NCBI Taxonomy" id="400727"/>
    <lineage>
        <taxon>Eukaryota</taxon>
        <taxon>Metazoa</taxon>
        <taxon>Spiralia</taxon>
        <taxon>Lophotrochozoa</taxon>
        <taxon>Mollusca</taxon>
        <taxon>Gastropoda</taxon>
        <taxon>Caenogastropoda</taxon>
        <taxon>Architaenioglossa</taxon>
        <taxon>Ampullarioidea</taxon>
        <taxon>Ampullariidae</taxon>
        <taxon>Pomacea</taxon>
    </lineage>
</organism>
<protein>
    <submittedName>
        <fullName evidence="1">Uncharacterized protein</fullName>
    </submittedName>
</protein>
<reference evidence="1 2" key="1">
    <citation type="submission" date="2018-04" db="EMBL/GenBank/DDBJ databases">
        <title>The genome of golden apple snail Pomacea canaliculata provides insight into stress tolerance and invasive adaptation.</title>
        <authorList>
            <person name="Liu C."/>
            <person name="Liu B."/>
            <person name="Ren Y."/>
            <person name="Zhang Y."/>
            <person name="Wang H."/>
            <person name="Li S."/>
            <person name="Jiang F."/>
            <person name="Yin L."/>
            <person name="Zhang G."/>
            <person name="Qian W."/>
            <person name="Fan W."/>
        </authorList>
    </citation>
    <scope>NUCLEOTIDE SEQUENCE [LARGE SCALE GENOMIC DNA]</scope>
    <source>
        <strain evidence="1">SZHN2017</strain>
        <tissue evidence="1">Muscle</tissue>
    </source>
</reference>
<accession>A0A2T7NW91</accession>
<name>A0A2T7NW91_POMCA</name>
<dbReference type="AlphaFoldDB" id="A0A2T7NW91"/>
<gene>
    <name evidence="1" type="ORF">C0Q70_13083</name>
</gene>
<comment type="caution">
    <text evidence="1">The sequence shown here is derived from an EMBL/GenBank/DDBJ whole genome shotgun (WGS) entry which is preliminary data.</text>
</comment>
<proteinExistence type="predicted"/>
<keyword evidence="2" id="KW-1185">Reference proteome</keyword>
<evidence type="ECO:0000313" key="1">
    <source>
        <dbReference type="EMBL" id="PVD25427.1"/>
    </source>
</evidence>